<dbReference type="InterPro" id="IPR011051">
    <property type="entry name" value="RmlC_Cupin_sf"/>
</dbReference>
<gene>
    <name evidence="3" type="ORF">KDAU_40790</name>
</gene>
<dbReference type="InterPro" id="IPR014710">
    <property type="entry name" value="RmlC-like_jellyroll"/>
</dbReference>
<dbReference type="Gene3D" id="2.60.120.10">
    <property type="entry name" value="Jelly Rolls"/>
    <property type="match status" value="1"/>
</dbReference>
<accession>A0A401ZIS9</accession>
<dbReference type="InterPro" id="IPR053146">
    <property type="entry name" value="QDO-like"/>
</dbReference>
<dbReference type="SUPFAM" id="SSF51182">
    <property type="entry name" value="RmlC-like cupins"/>
    <property type="match status" value="1"/>
</dbReference>
<dbReference type="RefSeq" id="WP_160145993.1">
    <property type="nucleotide sequence ID" value="NZ_BIFQ01000001.1"/>
</dbReference>
<dbReference type="AlphaFoldDB" id="A0A401ZIS9"/>
<feature type="domain" description="Cupin type-2" evidence="2">
    <location>
        <begin position="49"/>
        <end position="110"/>
    </location>
</feature>
<comment type="caution">
    <text evidence="3">The sequence shown here is derived from an EMBL/GenBank/DDBJ whole genome shotgun (WGS) entry which is preliminary data.</text>
</comment>
<organism evidence="3 4">
    <name type="scientific">Dictyobacter aurantiacus</name>
    <dbReference type="NCBI Taxonomy" id="1936993"/>
    <lineage>
        <taxon>Bacteria</taxon>
        <taxon>Bacillati</taxon>
        <taxon>Chloroflexota</taxon>
        <taxon>Ktedonobacteria</taxon>
        <taxon>Ktedonobacterales</taxon>
        <taxon>Dictyobacteraceae</taxon>
        <taxon>Dictyobacter</taxon>
    </lineage>
</organism>
<dbReference type="Pfam" id="PF07883">
    <property type="entry name" value="Cupin_2"/>
    <property type="match status" value="1"/>
</dbReference>
<dbReference type="InterPro" id="IPR013096">
    <property type="entry name" value="Cupin_2"/>
</dbReference>
<reference evidence="4" key="1">
    <citation type="submission" date="2018-12" db="EMBL/GenBank/DDBJ databases">
        <title>Tengunoibacter tsumagoiensis gen. nov., sp. nov., Dictyobacter kobayashii sp. nov., D. alpinus sp. nov., and D. joshuensis sp. nov. and description of Dictyobacteraceae fam. nov. within the order Ktedonobacterales isolated from Tengu-no-mugimeshi.</title>
        <authorList>
            <person name="Wang C.M."/>
            <person name="Zheng Y."/>
            <person name="Sakai Y."/>
            <person name="Toyoda A."/>
            <person name="Minakuchi Y."/>
            <person name="Abe K."/>
            <person name="Yokota A."/>
            <person name="Yabe S."/>
        </authorList>
    </citation>
    <scope>NUCLEOTIDE SEQUENCE [LARGE SCALE GENOMIC DNA]</scope>
    <source>
        <strain evidence="4">S-27</strain>
    </source>
</reference>
<feature type="compositionally biased region" description="Pro residues" evidence="1">
    <location>
        <begin position="131"/>
        <end position="142"/>
    </location>
</feature>
<name>A0A401ZIS9_9CHLR</name>
<protein>
    <recommendedName>
        <fullName evidence="2">Cupin type-2 domain-containing protein</fullName>
    </recommendedName>
</protein>
<evidence type="ECO:0000256" key="1">
    <source>
        <dbReference type="SAM" id="MobiDB-lite"/>
    </source>
</evidence>
<evidence type="ECO:0000259" key="2">
    <source>
        <dbReference type="Pfam" id="PF07883"/>
    </source>
</evidence>
<dbReference type="Proteomes" id="UP000287224">
    <property type="component" value="Unassembled WGS sequence"/>
</dbReference>
<keyword evidence="4" id="KW-1185">Reference proteome</keyword>
<feature type="region of interest" description="Disordered" evidence="1">
    <location>
        <begin position="128"/>
        <end position="166"/>
    </location>
</feature>
<evidence type="ECO:0000313" key="3">
    <source>
        <dbReference type="EMBL" id="GCE06750.1"/>
    </source>
</evidence>
<sequence>MSKHDLDRLLIVGPNDGESFWVGGHQITIKASSTDTDGHYGLIESHASVGGGPPLHIHHGVDEAVWIIQGQVRFRCGERDFTVGPGSFVLLPRDVPHTFLVVGDQDAIMLGLLTPGGSERYFADIGVPVTSPTPPPPGPPDPEVIRRADERWNTESVVGPPLRPNN</sequence>
<dbReference type="OrthoDB" id="9794183at2"/>
<dbReference type="PANTHER" id="PTHR36440">
    <property type="entry name" value="PUTATIVE (AFU_ORTHOLOGUE AFUA_8G07350)-RELATED"/>
    <property type="match status" value="1"/>
</dbReference>
<feature type="compositionally biased region" description="Basic and acidic residues" evidence="1">
    <location>
        <begin position="143"/>
        <end position="153"/>
    </location>
</feature>
<dbReference type="PANTHER" id="PTHR36440:SF1">
    <property type="entry name" value="PUTATIVE (AFU_ORTHOLOGUE AFUA_8G07350)-RELATED"/>
    <property type="match status" value="1"/>
</dbReference>
<dbReference type="EMBL" id="BIFQ01000001">
    <property type="protein sequence ID" value="GCE06750.1"/>
    <property type="molecule type" value="Genomic_DNA"/>
</dbReference>
<proteinExistence type="predicted"/>
<evidence type="ECO:0000313" key="4">
    <source>
        <dbReference type="Proteomes" id="UP000287224"/>
    </source>
</evidence>